<dbReference type="Proteomes" id="UP000263595">
    <property type="component" value="Unassembled WGS sequence"/>
</dbReference>
<keyword evidence="2" id="KW-1185">Reference proteome</keyword>
<gene>
    <name evidence="1" type="ORF">CCOS865_03974</name>
</gene>
<name>A0A383RYJ6_9PSED</name>
<evidence type="ECO:0000313" key="2">
    <source>
        <dbReference type="Proteomes" id="UP000263595"/>
    </source>
</evidence>
<organism evidence="1 2">
    <name type="scientific">Pseudomonas reidholzensis</name>
    <dbReference type="NCBI Taxonomy" id="1785162"/>
    <lineage>
        <taxon>Bacteria</taxon>
        <taxon>Pseudomonadati</taxon>
        <taxon>Pseudomonadota</taxon>
        <taxon>Gammaproteobacteria</taxon>
        <taxon>Pseudomonadales</taxon>
        <taxon>Pseudomonadaceae</taxon>
        <taxon>Pseudomonas</taxon>
    </lineage>
</organism>
<evidence type="ECO:0008006" key="3">
    <source>
        <dbReference type="Google" id="ProtNLM"/>
    </source>
</evidence>
<dbReference type="AlphaFoldDB" id="A0A383RYJ6"/>
<reference evidence="2" key="1">
    <citation type="submission" date="2018-08" db="EMBL/GenBank/DDBJ databases">
        <authorList>
            <person name="Blom J."/>
        </authorList>
    </citation>
    <scope>NUCLEOTIDE SEQUENCE [LARGE SCALE GENOMIC DNA]</scope>
    <source>
        <strain evidence="2">CCOS 865</strain>
    </source>
</reference>
<evidence type="ECO:0000313" key="1">
    <source>
        <dbReference type="EMBL" id="SYX91694.1"/>
    </source>
</evidence>
<accession>A0A383RYJ6</accession>
<dbReference type="EMBL" id="UNOZ01000030">
    <property type="protein sequence ID" value="SYX91694.1"/>
    <property type="molecule type" value="Genomic_DNA"/>
</dbReference>
<protein>
    <recommendedName>
        <fullName evidence="3">3-oxoacyl-ACP synthase</fullName>
    </recommendedName>
</protein>
<proteinExistence type="predicted"/>
<sequence>MHYLGQQRLADSWDQARLDDRTLRVSQGRRCLQVLGVSLYTALRDKEQGPAAQLEDLLSGAKALKTQVSWRGDAARHSQLPREPEMAADEVLLETLGRVLAELGNVLAGLPEQMPVALLLDIDSSLPPSEVSRVWQQAWENSVIRQPVKLLEGGGGLERVDQWLDQRHDDAALLMVVALQLAPDQPAGTAEAAVGLLLGNPQLSTPQTPIARLHRPQQEPQPITSAWLDTVRQSLDWVPAAADAISHTWRAGIDTQREAAITTALVELQLPSKHNQTLHDLDSTLGLPGRVAPWLAIAAAAQTIQRGAGAQLIVTGGACANTTLWSVVLTPAAPLST</sequence>